<organism evidence="1">
    <name type="scientific">Cuerna arida</name>
    <dbReference type="NCBI Taxonomy" id="1464854"/>
    <lineage>
        <taxon>Eukaryota</taxon>
        <taxon>Metazoa</taxon>
        <taxon>Ecdysozoa</taxon>
        <taxon>Arthropoda</taxon>
        <taxon>Hexapoda</taxon>
        <taxon>Insecta</taxon>
        <taxon>Pterygota</taxon>
        <taxon>Neoptera</taxon>
        <taxon>Paraneoptera</taxon>
        <taxon>Hemiptera</taxon>
        <taxon>Auchenorrhyncha</taxon>
        <taxon>Membracoidea</taxon>
        <taxon>Cicadellidae</taxon>
        <taxon>Cicadellinae</taxon>
        <taxon>Proconiini</taxon>
        <taxon>Cuerna</taxon>
    </lineage>
</organism>
<dbReference type="AlphaFoldDB" id="A0A1B6GKN8"/>
<feature type="non-terminal residue" evidence="1">
    <location>
        <position position="213"/>
    </location>
</feature>
<protein>
    <submittedName>
        <fullName evidence="1">Uncharacterized protein</fullName>
    </submittedName>
</protein>
<reference evidence="1" key="1">
    <citation type="submission" date="2015-11" db="EMBL/GenBank/DDBJ databases">
        <title>De novo transcriptome assembly of four potential Pierce s Disease insect vectors from Arizona vineyards.</title>
        <authorList>
            <person name="Tassone E.E."/>
        </authorList>
    </citation>
    <scope>NUCLEOTIDE SEQUENCE</scope>
</reference>
<dbReference type="EMBL" id="GECZ01006818">
    <property type="protein sequence ID" value="JAS62951.1"/>
    <property type="molecule type" value="Transcribed_RNA"/>
</dbReference>
<proteinExistence type="predicted"/>
<sequence length="213" mass="25177">NTTIFYCQISQNFRQNYQISKKKLNDKCVDKLRVIKFKNVKISVNRDIPKFSNVVYFSTEEKEFPMKELSVLIENFPKLKQMKALRVYDDKSMKNAMLSNLNIVVIEHKSWEPHRIFRVANNIIMYYPNGTKMSQENYELPNGKTFFKELEQPYFETNSEAISNYTVKITTKSIDQNYENEKNDQNDQNDQNIEIARTEANSETSSNYTVKIT</sequence>
<name>A0A1B6GKN8_9HEMI</name>
<feature type="non-terminal residue" evidence="1">
    <location>
        <position position="1"/>
    </location>
</feature>
<accession>A0A1B6GKN8</accession>
<gene>
    <name evidence="1" type="ORF">g.9900</name>
</gene>
<evidence type="ECO:0000313" key="1">
    <source>
        <dbReference type="EMBL" id="JAS62951.1"/>
    </source>
</evidence>